<name>A0A5B7E8D6_PORTR</name>
<dbReference type="AlphaFoldDB" id="A0A5B7E8D6"/>
<gene>
    <name evidence="1" type="ORF">E2C01_022612</name>
</gene>
<protein>
    <submittedName>
        <fullName evidence="1">Uncharacterized protein</fullName>
    </submittedName>
</protein>
<evidence type="ECO:0000313" key="1">
    <source>
        <dbReference type="EMBL" id="MPC29383.1"/>
    </source>
</evidence>
<dbReference type="EMBL" id="VSRR010002062">
    <property type="protein sequence ID" value="MPC29383.1"/>
    <property type="molecule type" value="Genomic_DNA"/>
</dbReference>
<accession>A0A5B7E8D6</accession>
<organism evidence="1 2">
    <name type="scientific">Portunus trituberculatus</name>
    <name type="common">Swimming crab</name>
    <name type="synonym">Neptunus trituberculatus</name>
    <dbReference type="NCBI Taxonomy" id="210409"/>
    <lineage>
        <taxon>Eukaryota</taxon>
        <taxon>Metazoa</taxon>
        <taxon>Ecdysozoa</taxon>
        <taxon>Arthropoda</taxon>
        <taxon>Crustacea</taxon>
        <taxon>Multicrustacea</taxon>
        <taxon>Malacostraca</taxon>
        <taxon>Eumalacostraca</taxon>
        <taxon>Eucarida</taxon>
        <taxon>Decapoda</taxon>
        <taxon>Pleocyemata</taxon>
        <taxon>Brachyura</taxon>
        <taxon>Eubrachyura</taxon>
        <taxon>Portunoidea</taxon>
        <taxon>Portunidae</taxon>
        <taxon>Portuninae</taxon>
        <taxon>Portunus</taxon>
    </lineage>
</organism>
<keyword evidence="2" id="KW-1185">Reference proteome</keyword>
<proteinExistence type="predicted"/>
<dbReference type="Proteomes" id="UP000324222">
    <property type="component" value="Unassembled WGS sequence"/>
</dbReference>
<comment type="caution">
    <text evidence="1">The sequence shown here is derived from an EMBL/GenBank/DDBJ whole genome shotgun (WGS) entry which is preliminary data.</text>
</comment>
<sequence>MKPVLHQAWMQGEQYDEVAEEAKAGQLTVTREAGVMGVTGARGGGQWAAEITLKKEIEGKEFVVVLSF</sequence>
<evidence type="ECO:0000313" key="2">
    <source>
        <dbReference type="Proteomes" id="UP000324222"/>
    </source>
</evidence>
<reference evidence="1 2" key="1">
    <citation type="submission" date="2019-05" db="EMBL/GenBank/DDBJ databases">
        <title>Another draft genome of Portunus trituberculatus and its Hox gene families provides insights of decapod evolution.</title>
        <authorList>
            <person name="Jeong J.-H."/>
            <person name="Song I."/>
            <person name="Kim S."/>
            <person name="Choi T."/>
            <person name="Kim D."/>
            <person name="Ryu S."/>
            <person name="Kim W."/>
        </authorList>
    </citation>
    <scope>NUCLEOTIDE SEQUENCE [LARGE SCALE GENOMIC DNA]</scope>
    <source>
        <tissue evidence="1">Muscle</tissue>
    </source>
</reference>